<dbReference type="GO" id="GO:0052929">
    <property type="term" value="F:ATP:3'-cytidine-cytidine-tRNA adenylyltransferase activity"/>
    <property type="evidence" value="ECO:0007669"/>
    <property type="project" value="TreeGrafter"/>
</dbReference>
<dbReference type="GO" id="GO:0001680">
    <property type="term" value="P:tRNA 3'-terminal CCA addition"/>
    <property type="evidence" value="ECO:0007669"/>
    <property type="project" value="TreeGrafter"/>
</dbReference>
<proteinExistence type="predicted"/>
<reference evidence="4" key="1">
    <citation type="submission" date="2016-05" db="EMBL/GenBank/DDBJ databases">
        <authorList>
            <person name="Naeem Raeece"/>
        </authorList>
    </citation>
    <scope>NUCLEOTIDE SEQUENCE [LARGE SCALE GENOMIC DNA]</scope>
</reference>
<gene>
    <name evidence="3" type="ORF">POVCU2_0089540</name>
</gene>
<dbReference type="GO" id="GO:0003723">
    <property type="term" value="F:RNA binding"/>
    <property type="evidence" value="ECO:0007669"/>
    <property type="project" value="UniProtKB-KW"/>
</dbReference>
<dbReference type="Proteomes" id="UP000078560">
    <property type="component" value="Unassembled WGS sequence"/>
</dbReference>
<dbReference type="AlphaFoldDB" id="A0A1A8WP27"/>
<protein>
    <submittedName>
        <fullName evidence="3">tRNA nucleotidyltransferase, putative</fullName>
    </submittedName>
</protein>
<dbReference type="PANTHER" id="PTHR13734:SF5">
    <property type="entry name" value="CCA TRNA NUCLEOTIDYLTRANSFERASE, MITOCHONDRIAL"/>
    <property type="match status" value="1"/>
</dbReference>
<dbReference type="EMBL" id="FLQU01001836">
    <property type="protein sequence ID" value="SBS94639.1"/>
    <property type="molecule type" value="Genomic_DNA"/>
</dbReference>
<keyword evidence="1" id="KW-0694">RNA-binding</keyword>
<name>A0A1A8WP27_PLAOA</name>
<feature type="non-terminal residue" evidence="3">
    <location>
        <position position="1"/>
    </location>
</feature>
<dbReference type="PANTHER" id="PTHR13734">
    <property type="entry name" value="TRNA-NUCLEOTIDYLTRANSFERASE"/>
    <property type="match status" value="1"/>
</dbReference>
<evidence type="ECO:0000256" key="2">
    <source>
        <dbReference type="SAM" id="MobiDB-lite"/>
    </source>
</evidence>
<sequence>NEEVFEKIKKKKNHKIEDHWYETNGVVNKRVHLFEDSKELDKNLDKSVDEYVDHKDSSKTNLSKDDNKSENLKNPNDDRNIENDWLFEGLNYVKFFKGIEKSELLKQILYDLDYKENINYIHMCLFLLPLKNYYIYIKKGVKTEYVIEYIIRESLKFPLKYSKFCVNIYEGFTHLYKLYKNINVLGFLKDNNDKKTNLNIKGDVVVFLKNVGDKWDLLILIFYIFHKYNELNKNFINIITNDIYLSDFAIKLYQYILKNDIQKSYNIKPFLKWPNIKHHFPNIAQNRINEVYEQIVKIKIK</sequence>
<dbReference type="GO" id="GO:0052927">
    <property type="term" value="F:CC tRNA cytidylyltransferase activity"/>
    <property type="evidence" value="ECO:0007669"/>
    <property type="project" value="TreeGrafter"/>
</dbReference>
<evidence type="ECO:0000313" key="3">
    <source>
        <dbReference type="EMBL" id="SBS94639.1"/>
    </source>
</evidence>
<keyword evidence="3" id="KW-0808">Transferase</keyword>
<evidence type="ECO:0000313" key="4">
    <source>
        <dbReference type="Proteomes" id="UP000078560"/>
    </source>
</evidence>
<evidence type="ECO:0000256" key="1">
    <source>
        <dbReference type="ARBA" id="ARBA00022884"/>
    </source>
</evidence>
<organism evidence="3 4">
    <name type="scientific">Plasmodium ovale curtisi</name>
    <dbReference type="NCBI Taxonomy" id="864141"/>
    <lineage>
        <taxon>Eukaryota</taxon>
        <taxon>Sar</taxon>
        <taxon>Alveolata</taxon>
        <taxon>Apicomplexa</taxon>
        <taxon>Aconoidasida</taxon>
        <taxon>Haemosporida</taxon>
        <taxon>Plasmodiidae</taxon>
        <taxon>Plasmodium</taxon>
        <taxon>Plasmodium (Plasmodium)</taxon>
    </lineage>
</organism>
<accession>A0A1A8WP27</accession>
<feature type="region of interest" description="Disordered" evidence="2">
    <location>
        <begin position="55"/>
        <end position="76"/>
    </location>
</feature>